<comment type="caution">
    <text evidence="1">The sequence shown here is derived from an EMBL/GenBank/DDBJ whole genome shotgun (WGS) entry which is preliminary data.</text>
</comment>
<reference evidence="2" key="2">
    <citation type="journal article" date="2016" name="Genome Announc.">
        <title>Draft Genome Sequences of Two Novel Amoeba-Resistant Intranuclear Bacteria, 'Candidatus Berkiella cookevillensis' and 'Candidatus Berkiella aquae'.</title>
        <authorList>
            <person name="Mehari Y.T."/>
            <person name="Arivett B.A."/>
            <person name="Farone A.L."/>
            <person name="Gunderson J.H."/>
            <person name="Farone M.B."/>
        </authorList>
    </citation>
    <scope>NUCLEOTIDE SEQUENCE</scope>
    <source>
        <strain evidence="2">CC99</strain>
    </source>
</reference>
<proteinExistence type="predicted"/>
<name>A0A0Q9YTG5_9GAMM</name>
<dbReference type="EMBL" id="LKHV01000001">
    <property type="protein sequence ID" value="KRG19943.1"/>
    <property type="molecule type" value="Genomic_DNA"/>
</dbReference>
<keyword evidence="3" id="KW-1185">Reference proteome</keyword>
<organism evidence="1">
    <name type="scientific">Candidatus Berkiella cookevillensis</name>
    <dbReference type="NCBI Taxonomy" id="437022"/>
    <lineage>
        <taxon>Bacteria</taxon>
        <taxon>Pseudomonadati</taxon>
        <taxon>Pseudomonadota</taxon>
        <taxon>Gammaproteobacteria</taxon>
        <taxon>Candidatus Berkiellales</taxon>
        <taxon>Candidatus Berkiellaceae</taxon>
        <taxon>Candidatus Berkiella</taxon>
    </lineage>
</organism>
<evidence type="ECO:0000313" key="2">
    <source>
        <dbReference type="EMBL" id="MCS5708479.1"/>
    </source>
</evidence>
<protein>
    <submittedName>
        <fullName evidence="1">Uncharacterized protein</fullName>
    </submittedName>
</protein>
<reference evidence="1" key="1">
    <citation type="submission" date="2015-09" db="EMBL/GenBank/DDBJ databases">
        <title>Draft Genome Sequences of Two Novel Amoeba-resistant Intranuclear Bacteria, Candidatus Berkiella cookevillensis and Candidatus Berkiella aquae.</title>
        <authorList>
            <person name="Mehari Y.T."/>
            <person name="Arivett B.A."/>
            <person name="Farone A.L."/>
            <person name="Gunderson J.H."/>
            <person name="Farone M.B."/>
        </authorList>
    </citation>
    <scope>NUCLEOTIDE SEQUENCE [LARGE SCALE GENOMIC DNA]</scope>
    <source>
        <strain evidence="1">CC99</strain>
    </source>
</reference>
<dbReference type="AlphaFoldDB" id="A0A0Q9YTG5"/>
<dbReference type="RefSeq" id="WP_057622660.1">
    <property type="nucleotide sequence ID" value="NZ_LKHV02000001.1"/>
</dbReference>
<dbReference type="EMBL" id="LKHV02000001">
    <property type="protein sequence ID" value="MCS5708479.1"/>
    <property type="molecule type" value="Genomic_DNA"/>
</dbReference>
<accession>A0A0Q9YTG5</accession>
<evidence type="ECO:0000313" key="3">
    <source>
        <dbReference type="Proteomes" id="UP000051494"/>
    </source>
</evidence>
<sequence>MLQSHHPLSAAIEHLKSFQKYGEFKALVVYLLQHIHPNLTADAFNERIEEIKPSAQRTWLDKNLGSAFIRAAEDVARCLSVYREGFLASESENKAIVPSYKNNQAKLRLNSSSETTPLLAESSTEDYALLGDSKKNKKRSSDLF</sequence>
<evidence type="ECO:0000313" key="1">
    <source>
        <dbReference type="EMBL" id="KRG19943.1"/>
    </source>
</evidence>
<gene>
    <name evidence="1" type="ORF">CC99x_00164</name>
    <name evidence="2" type="ORF">CC99x_006110</name>
</gene>
<reference evidence="2" key="3">
    <citation type="submission" date="2021-06" db="EMBL/GenBank/DDBJ databases">
        <title>Genomic Description and Analysis of Intracellular Bacteria, Candidatus Berkiella cookevillensis and Candidatus Berkiella aquae.</title>
        <authorList>
            <person name="Kidane D.T."/>
            <person name="Mehari Y.T."/>
            <person name="Rice F.C."/>
            <person name="Arivett B.A."/>
            <person name="Farone A.L."/>
            <person name="Berk S.G."/>
            <person name="Farone M.B."/>
        </authorList>
    </citation>
    <scope>NUCLEOTIDE SEQUENCE</scope>
    <source>
        <strain evidence="2">CC99</strain>
    </source>
</reference>
<dbReference type="Proteomes" id="UP000051494">
    <property type="component" value="Unassembled WGS sequence"/>
</dbReference>